<proteinExistence type="predicted"/>
<dbReference type="AlphaFoldDB" id="A0A6J6EMG3"/>
<accession>A0A6J6EMG3</accession>
<reference evidence="1" key="1">
    <citation type="submission" date="2020-05" db="EMBL/GenBank/DDBJ databases">
        <authorList>
            <person name="Chiriac C."/>
            <person name="Salcher M."/>
            <person name="Ghai R."/>
            <person name="Kavagutti S V."/>
        </authorList>
    </citation>
    <scope>NUCLEOTIDE SEQUENCE</scope>
</reference>
<gene>
    <name evidence="1" type="ORF">UFOPK1493_02734</name>
</gene>
<dbReference type="EMBL" id="CAEZSR010000123">
    <property type="protein sequence ID" value="CAB4576334.1"/>
    <property type="molecule type" value="Genomic_DNA"/>
</dbReference>
<evidence type="ECO:0000313" key="1">
    <source>
        <dbReference type="EMBL" id="CAB4576334.1"/>
    </source>
</evidence>
<organism evidence="1">
    <name type="scientific">freshwater metagenome</name>
    <dbReference type="NCBI Taxonomy" id="449393"/>
    <lineage>
        <taxon>unclassified sequences</taxon>
        <taxon>metagenomes</taxon>
        <taxon>ecological metagenomes</taxon>
    </lineage>
</organism>
<sequence length="156" mass="16680">MILRPGDRVRVETTGDDGFPVVKYGFVGGVTGGDDLHPGPVVVMLDGELGGDVIDPCCVQPVSITNVELRLAGHDLMDEPELRRGLIGLWHAEADTAGLDVDALHPLGDGLRDSSDSWALAELTAGGEQYVVRAFCLPNEPGVVRVRADRPNRWDG</sequence>
<protein>
    <submittedName>
        <fullName evidence="1">Unannotated protein</fullName>
    </submittedName>
</protein>
<name>A0A6J6EMG3_9ZZZZ</name>